<dbReference type="HOGENOM" id="CLU_022986_4_2_9"/>
<dbReference type="InterPro" id="IPR019491">
    <property type="entry name" value="Lipoate_protein_ligase_C"/>
</dbReference>
<dbReference type="NCBIfam" id="TIGR00545">
    <property type="entry name" value="lipoyltrans"/>
    <property type="match status" value="1"/>
</dbReference>
<dbReference type="KEGG" id="cbk:CLL_A3388"/>
<dbReference type="GO" id="GO:0017118">
    <property type="term" value="F:lipoyltransferase activity"/>
    <property type="evidence" value="ECO:0007669"/>
    <property type="project" value="TreeGrafter"/>
</dbReference>
<feature type="domain" description="BPL/LPL catalytic" evidence="8">
    <location>
        <begin position="27"/>
        <end position="210"/>
    </location>
</feature>
<dbReference type="EC" id="6.3.1.20" evidence="3"/>
<reference evidence="9" key="1">
    <citation type="submission" date="2009-06" db="EMBL/GenBank/DDBJ databases">
        <authorList>
            <consortium name="US DOE Joint Genome Institute (JGI-PGF)"/>
            <person name="Lucas S."/>
            <person name="Copeland A."/>
            <person name="Lapidus A."/>
            <person name="Glavina del Rio T."/>
            <person name="Dalin E."/>
            <person name="Tice H."/>
            <person name="Bruce D."/>
            <person name="Goodwin L."/>
            <person name="Pitluck S."/>
            <person name="Kyrpides N."/>
            <person name="Mavromatis K."/>
            <person name="Ivanova N."/>
            <person name="Saunders E."/>
            <person name="Brettin T."/>
            <person name="Detter J.C."/>
            <person name="Han C."/>
            <person name="Larimer F."/>
            <person name="Land M."/>
            <person name="Hauser L."/>
            <person name="Markowitz V."/>
            <person name="Cheng J.-F."/>
            <person name="Hugenholtz P."/>
            <person name="Woyke T."/>
            <person name="Wu D."/>
            <person name="Gronow S."/>
            <person name="Klenk H.-P."/>
            <person name="Eisen J.A."/>
        </authorList>
    </citation>
    <scope>NUCLEOTIDE SEQUENCE</scope>
    <source>
        <strain evidence="9">Eklund 17B</strain>
    </source>
</reference>
<accession>B2TR06</accession>
<evidence type="ECO:0000256" key="7">
    <source>
        <dbReference type="ARBA" id="ARBA00048037"/>
    </source>
</evidence>
<dbReference type="GO" id="GO:0009249">
    <property type="term" value="P:protein lipoylation"/>
    <property type="evidence" value="ECO:0007669"/>
    <property type="project" value="InterPro"/>
</dbReference>
<dbReference type="InterPro" id="IPR004562">
    <property type="entry name" value="LipoylTrfase_LipoateP_Ligase"/>
</dbReference>
<reference evidence="9" key="2">
    <citation type="submission" date="2009-08" db="EMBL/GenBank/DDBJ databases">
        <authorList>
            <person name="Shrivastava S."/>
            <person name="Brinkac L.M."/>
            <person name="Dodson R.J."/>
            <person name="Harkins D.M."/>
            <person name="Durkin A.S."/>
            <person name="Sutton G."/>
        </authorList>
    </citation>
    <scope>NUCLEOTIDE SEQUENCE</scope>
    <source>
        <strain evidence="9">Eklund 17B</strain>
    </source>
</reference>
<dbReference type="PANTHER" id="PTHR12561:SF3">
    <property type="entry name" value="LIPOYLTRANSFERASE 1, MITOCHONDRIAL"/>
    <property type="match status" value="1"/>
</dbReference>
<evidence type="ECO:0000256" key="5">
    <source>
        <dbReference type="ARBA" id="ARBA00022741"/>
    </source>
</evidence>
<dbReference type="Gene3D" id="3.30.930.10">
    <property type="entry name" value="Bira Bifunctional Protein, Domain 2"/>
    <property type="match status" value="1"/>
</dbReference>
<evidence type="ECO:0000256" key="3">
    <source>
        <dbReference type="ARBA" id="ARBA00012367"/>
    </source>
</evidence>
<dbReference type="SUPFAM" id="SSF82649">
    <property type="entry name" value="SufE/NifU"/>
    <property type="match status" value="1"/>
</dbReference>
<dbReference type="SUPFAM" id="SSF55681">
    <property type="entry name" value="Class II aaRS and biotin synthetases"/>
    <property type="match status" value="1"/>
</dbReference>
<dbReference type="UniPathway" id="UPA00537">
    <property type="reaction ID" value="UER00594"/>
</dbReference>
<evidence type="ECO:0000259" key="8">
    <source>
        <dbReference type="PROSITE" id="PS51733"/>
    </source>
</evidence>
<dbReference type="GO" id="GO:0016979">
    <property type="term" value="F:lipoate-protein ligase activity"/>
    <property type="evidence" value="ECO:0007669"/>
    <property type="project" value="UniProtKB-EC"/>
</dbReference>
<accession>U4PPW3</accession>
<evidence type="ECO:0000256" key="4">
    <source>
        <dbReference type="ARBA" id="ARBA00022598"/>
    </source>
</evidence>
<dbReference type="Pfam" id="PF21948">
    <property type="entry name" value="LplA-B_cat"/>
    <property type="match status" value="1"/>
</dbReference>
<dbReference type="AlphaFoldDB" id="B2TR06"/>
<name>B2TR06_CLOBB</name>
<sequence length="311" mass="35672">MNKVIISKEVDPAYNLALEEELLRNLKDNENILYLWQNDRTVVIGRNQNPYSECNLDYMKENNITLVRRISGGGTVFHDLGNLNFTFLTKEADANLEKQLKVIIDGIEKLGLVAEVSGRNDLLIDNKKFSGHAFYSEDGNYFHHGTIMIDINLNELSKALNPSKLKLQSKGIKSVRSRVVNLKDLDKKIDSNIVKEALINGFLNVYGEFANIKEYSKKDYIPSHFQKYNDRKWNFGESPNYNITLERKLSIGNVEINLDIVNGIIKDCKIFTDSLMLVDLNKIQECLKGIEFNEEVVIEIIKVTCKHIIRI</sequence>
<evidence type="ECO:0000256" key="1">
    <source>
        <dbReference type="ARBA" id="ARBA00005085"/>
    </source>
</evidence>
<evidence type="ECO:0000256" key="6">
    <source>
        <dbReference type="ARBA" id="ARBA00022840"/>
    </source>
</evidence>
<dbReference type="CDD" id="cd16443">
    <property type="entry name" value="LplA"/>
    <property type="match status" value="1"/>
</dbReference>
<dbReference type="PROSITE" id="PS51733">
    <property type="entry name" value="BPL_LPL_CATALYTIC"/>
    <property type="match status" value="1"/>
</dbReference>
<gene>
    <name evidence="9" type="ordered locus">CLL_A3388</name>
</gene>
<comment type="pathway">
    <text evidence="2">Protein modification; protein lipoylation via exogenous pathway; protein N(6)-(lipoyl)lysine from lipoate: step 1/2.</text>
</comment>
<protein>
    <recommendedName>
        <fullName evidence="3">lipoate--protein ligase</fullName>
        <ecNumber evidence="3">6.3.1.20</ecNumber>
    </recommendedName>
</protein>
<organism evidence="9">
    <name type="scientific">Clostridium botulinum (strain Eklund 17B / Type B)</name>
    <dbReference type="NCBI Taxonomy" id="935198"/>
    <lineage>
        <taxon>Bacteria</taxon>
        <taxon>Bacillati</taxon>
        <taxon>Bacillota</taxon>
        <taxon>Clostridia</taxon>
        <taxon>Eubacteriales</taxon>
        <taxon>Clostridiaceae</taxon>
        <taxon>Clostridium</taxon>
    </lineage>
</organism>
<keyword evidence="5" id="KW-0547">Nucleotide-binding</keyword>
<keyword evidence="4 9" id="KW-0436">Ligase</keyword>
<dbReference type="GO" id="GO:0005524">
    <property type="term" value="F:ATP binding"/>
    <property type="evidence" value="ECO:0007669"/>
    <property type="project" value="UniProtKB-KW"/>
</dbReference>
<dbReference type="EMBL" id="CP001056">
    <property type="protein sequence ID" value="ACD23154.1"/>
    <property type="molecule type" value="Genomic_DNA"/>
</dbReference>
<evidence type="ECO:0000313" key="9">
    <source>
        <dbReference type="EMBL" id="ACD23154.1"/>
    </source>
</evidence>
<comment type="pathway">
    <text evidence="1">Protein modification; protein lipoylation via exogenous pathway; protein N(6)-(lipoyl)lysine from lipoate: step 2/2.</text>
</comment>
<proteinExistence type="predicted"/>
<dbReference type="InterPro" id="IPR045864">
    <property type="entry name" value="aa-tRNA-synth_II/BPL/LPL"/>
</dbReference>
<dbReference type="Gene3D" id="3.30.390.50">
    <property type="entry name" value="CO dehydrogenase flavoprotein, C-terminal domain"/>
    <property type="match status" value="1"/>
</dbReference>
<comment type="catalytic activity">
    <reaction evidence="7">
        <text>L-lysyl-[lipoyl-carrier protein] + (R)-lipoate + ATP = N(6)-[(R)-lipoyl]-L-lysyl-[lipoyl-carrier protein] + AMP + diphosphate + H(+)</text>
        <dbReference type="Rhea" id="RHEA:49288"/>
        <dbReference type="Rhea" id="RHEA-COMP:10500"/>
        <dbReference type="Rhea" id="RHEA-COMP:10502"/>
        <dbReference type="ChEBI" id="CHEBI:15378"/>
        <dbReference type="ChEBI" id="CHEBI:29969"/>
        <dbReference type="ChEBI" id="CHEBI:30616"/>
        <dbReference type="ChEBI" id="CHEBI:33019"/>
        <dbReference type="ChEBI" id="CHEBI:83088"/>
        <dbReference type="ChEBI" id="CHEBI:83099"/>
        <dbReference type="ChEBI" id="CHEBI:456215"/>
        <dbReference type="EC" id="6.3.1.20"/>
    </reaction>
</comment>
<dbReference type="PANTHER" id="PTHR12561">
    <property type="entry name" value="LIPOATE-PROTEIN LIGASE"/>
    <property type="match status" value="1"/>
</dbReference>
<dbReference type="InterPro" id="IPR004143">
    <property type="entry name" value="BPL_LPL_catalytic"/>
</dbReference>
<dbReference type="Pfam" id="PF10437">
    <property type="entry name" value="Lip_prot_lig_C"/>
    <property type="match status" value="1"/>
</dbReference>
<dbReference type="GO" id="GO:0005737">
    <property type="term" value="C:cytoplasm"/>
    <property type="evidence" value="ECO:0007669"/>
    <property type="project" value="TreeGrafter"/>
</dbReference>
<evidence type="ECO:0000256" key="2">
    <source>
        <dbReference type="ARBA" id="ARBA00005124"/>
    </source>
</evidence>
<dbReference type="PATRIC" id="fig|935198.13.peg.3353"/>
<keyword evidence="6" id="KW-0067">ATP-binding</keyword>